<accession>A0ABY7FA92</accession>
<feature type="region of interest" description="Disordered" evidence="1">
    <location>
        <begin position="46"/>
        <end position="87"/>
    </location>
</feature>
<sequence>AKNEAVSVGTPVGVIAGGVSGGVVVIIGAVVAIFLLRRRSHRLPASNKVKRNAPTNERTYYNEGHIKRASTQSNSSSNQPPANKSIPIKQRAIAHVKTACESGIDLEMDDESDRVLANSSKRDQTYYKEAELSTNKSMIPVGQLVKYVDEKTNEAYSEEFETFSHGLVKPYVESQKRENVTKNRYKGIYP</sequence>
<keyword evidence="2" id="KW-1133">Transmembrane helix</keyword>
<gene>
    <name evidence="3" type="ORF">MAR_032531</name>
</gene>
<feature type="non-terminal residue" evidence="3">
    <location>
        <position position="190"/>
    </location>
</feature>
<proteinExistence type="predicted"/>
<dbReference type="Proteomes" id="UP001164746">
    <property type="component" value="Chromosome 10"/>
</dbReference>
<protein>
    <submittedName>
        <fullName evidence="3">Uncharacterized protein</fullName>
    </submittedName>
</protein>
<evidence type="ECO:0000256" key="1">
    <source>
        <dbReference type="SAM" id="MobiDB-lite"/>
    </source>
</evidence>
<feature type="non-terminal residue" evidence="3">
    <location>
        <position position="1"/>
    </location>
</feature>
<keyword evidence="2" id="KW-0812">Transmembrane</keyword>
<reference evidence="3" key="1">
    <citation type="submission" date="2022-11" db="EMBL/GenBank/DDBJ databases">
        <title>Centuries of genome instability and evolution in soft-shell clam transmissible cancer (bioRxiv).</title>
        <authorList>
            <person name="Hart S.F.M."/>
            <person name="Yonemitsu M.A."/>
            <person name="Giersch R.M."/>
            <person name="Beal B.F."/>
            <person name="Arriagada G."/>
            <person name="Davis B.W."/>
            <person name="Ostrander E.A."/>
            <person name="Goff S.P."/>
            <person name="Metzger M.J."/>
        </authorList>
    </citation>
    <scope>NUCLEOTIDE SEQUENCE</scope>
    <source>
        <strain evidence="3">MELC-2E11</strain>
        <tissue evidence="3">Siphon/mantle</tissue>
    </source>
</reference>
<keyword evidence="2" id="KW-0472">Membrane</keyword>
<name>A0ABY7FA92_MYAAR</name>
<evidence type="ECO:0000313" key="4">
    <source>
        <dbReference type="Proteomes" id="UP001164746"/>
    </source>
</evidence>
<keyword evidence="4" id="KW-1185">Reference proteome</keyword>
<evidence type="ECO:0000256" key="2">
    <source>
        <dbReference type="SAM" id="Phobius"/>
    </source>
</evidence>
<organism evidence="3 4">
    <name type="scientific">Mya arenaria</name>
    <name type="common">Soft-shell clam</name>
    <dbReference type="NCBI Taxonomy" id="6604"/>
    <lineage>
        <taxon>Eukaryota</taxon>
        <taxon>Metazoa</taxon>
        <taxon>Spiralia</taxon>
        <taxon>Lophotrochozoa</taxon>
        <taxon>Mollusca</taxon>
        <taxon>Bivalvia</taxon>
        <taxon>Autobranchia</taxon>
        <taxon>Heteroconchia</taxon>
        <taxon>Euheterodonta</taxon>
        <taxon>Imparidentia</taxon>
        <taxon>Neoheterodontei</taxon>
        <taxon>Myida</taxon>
        <taxon>Myoidea</taxon>
        <taxon>Myidae</taxon>
        <taxon>Mya</taxon>
    </lineage>
</organism>
<dbReference type="EMBL" id="CP111021">
    <property type="protein sequence ID" value="WAR17937.1"/>
    <property type="molecule type" value="Genomic_DNA"/>
</dbReference>
<evidence type="ECO:0000313" key="3">
    <source>
        <dbReference type="EMBL" id="WAR17937.1"/>
    </source>
</evidence>
<feature type="compositionally biased region" description="Low complexity" evidence="1">
    <location>
        <begin position="69"/>
        <end position="85"/>
    </location>
</feature>
<feature type="transmembrane region" description="Helical" evidence="2">
    <location>
        <begin position="12"/>
        <end position="36"/>
    </location>
</feature>